<reference evidence="3 4" key="1">
    <citation type="submission" date="2019-12" db="EMBL/GenBank/DDBJ databases">
        <title>Nocardia macrotermitis sp. nov. and Nocardia aurantia sp. nov., isolated from the gut of the fungus growing-termite Macrotermes natalensis.</title>
        <authorList>
            <person name="Christine B."/>
            <person name="Rene B."/>
        </authorList>
    </citation>
    <scope>NUCLEOTIDE SEQUENCE [LARGE SCALE GENOMIC DNA]</scope>
    <source>
        <strain evidence="3 4">DSM 102126</strain>
    </source>
</reference>
<dbReference type="InterPro" id="IPR003673">
    <property type="entry name" value="CoA-Trfase_fam_III"/>
</dbReference>
<organism evidence="3 4">
    <name type="scientific">Actinomadura rayongensis</name>
    <dbReference type="NCBI Taxonomy" id="1429076"/>
    <lineage>
        <taxon>Bacteria</taxon>
        <taxon>Bacillati</taxon>
        <taxon>Actinomycetota</taxon>
        <taxon>Actinomycetes</taxon>
        <taxon>Streptosporangiales</taxon>
        <taxon>Thermomonosporaceae</taxon>
        <taxon>Actinomadura</taxon>
    </lineage>
</organism>
<dbReference type="AlphaFoldDB" id="A0A6I4WGF1"/>
<evidence type="ECO:0000256" key="2">
    <source>
        <dbReference type="ARBA" id="ARBA00022679"/>
    </source>
</evidence>
<accession>A0A6I4WGF1</accession>
<dbReference type="Pfam" id="PF02515">
    <property type="entry name" value="CoA_transf_3"/>
    <property type="match status" value="1"/>
</dbReference>
<name>A0A6I4WGF1_9ACTN</name>
<evidence type="ECO:0000313" key="4">
    <source>
        <dbReference type="Proteomes" id="UP000431901"/>
    </source>
</evidence>
<dbReference type="OrthoDB" id="4251672at2"/>
<dbReference type="Gene3D" id="3.30.1540.10">
    <property type="entry name" value="formyl-coa transferase, domain 3"/>
    <property type="match status" value="1"/>
</dbReference>
<proteinExistence type="inferred from homology"/>
<evidence type="ECO:0000313" key="3">
    <source>
        <dbReference type="EMBL" id="MXQ67415.1"/>
    </source>
</evidence>
<dbReference type="PANTHER" id="PTHR48228">
    <property type="entry name" value="SUCCINYL-COA--D-CITRAMALATE COA-TRANSFERASE"/>
    <property type="match status" value="1"/>
</dbReference>
<dbReference type="EMBL" id="WUTW01000007">
    <property type="protein sequence ID" value="MXQ67415.1"/>
    <property type="molecule type" value="Genomic_DNA"/>
</dbReference>
<sequence length="388" mass="41068">MTAPAGPLAGLRVLELGSLIAGPYAGRILADFGAEVIKIEDPGRPDPLREWGAARHRGRTLWWSVQSRNKRLVTLDLRSAEGRDALLTLVESSDVLVENFRPGTLERWGLAPDVLWERNPGLVVARVSGYGQTGPGRHRPGYASVAEAVGGLRHLAGFPDRPPPRLGVSLGDSLAAMIAVQGILMALYWRDARAGTGQVVDVSLVEACFSLLEGVVPEYAATGAVRGPTGTALPGLAPSNLYRTADGRWVVVAANQDTVFARLTACMDRPDLAADPRFATHTARGAHQEEIDAIVQEWTGKHDADALLDLLAEAAVPAGLVYTVADIFADPLFTERGMLLPVEDPELGEIVMPGVVPKLSASPGAVRWPGPLTPGAHNAEVLGEGGTP</sequence>
<dbReference type="Gene3D" id="3.40.50.10540">
    <property type="entry name" value="Crotonobetainyl-coa:carnitine coa-transferase, domain 1"/>
    <property type="match status" value="1"/>
</dbReference>
<protein>
    <submittedName>
        <fullName evidence="3">CoA transferase</fullName>
    </submittedName>
</protein>
<comment type="caution">
    <text evidence="3">The sequence shown here is derived from an EMBL/GenBank/DDBJ whole genome shotgun (WGS) entry which is preliminary data.</text>
</comment>
<comment type="similarity">
    <text evidence="1">Belongs to the CoA-transferase III family.</text>
</comment>
<dbReference type="InterPro" id="IPR044855">
    <property type="entry name" value="CoA-Trfase_III_dom3_sf"/>
</dbReference>
<dbReference type="PANTHER" id="PTHR48228:SF6">
    <property type="entry name" value="L-CARNITINE COA-TRANSFERASE"/>
    <property type="match status" value="1"/>
</dbReference>
<evidence type="ECO:0000256" key="1">
    <source>
        <dbReference type="ARBA" id="ARBA00008383"/>
    </source>
</evidence>
<dbReference type="SUPFAM" id="SSF89796">
    <property type="entry name" value="CoA-transferase family III (CaiB/BaiF)"/>
    <property type="match status" value="1"/>
</dbReference>
<keyword evidence="2 3" id="KW-0808">Transferase</keyword>
<gene>
    <name evidence="3" type="ORF">GQ466_25690</name>
</gene>
<keyword evidence="4" id="KW-1185">Reference proteome</keyword>
<dbReference type="RefSeq" id="WP_161105603.1">
    <property type="nucleotide sequence ID" value="NZ_JBHLYI010000008.1"/>
</dbReference>
<dbReference type="InterPro" id="IPR023606">
    <property type="entry name" value="CoA-Trfase_III_dom_1_sf"/>
</dbReference>
<dbReference type="Proteomes" id="UP000431901">
    <property type="component" value="Unassembled WGS sequence"/>
</dbReference>
<dbReference type="GO" id="GO:0016740">
    <property type="term" value="F:transferase activity"/>
    <property type="evidence" value="ECO:0007669"/>
    <property type="project" value="UniProtKB-KW"/>
</dbReference>
<dbReference type="InterPro" id="IPR050509">
    <property type="entry name" value="CoA-transferase_III"/>
</dbReference>